<evidence type="ECO:0000259" key="2">
    <source>
        <dbReference type="Pfam" id="PF03732"/>
    </source>
</evidence>
<protein>
    <submittedName>
        <fullName evidence="3">1-phosphatidylinositol-4,5-bisphosphate phosphodiesterase beta-2</fullName>
    </submittedName>
</protein>
<dbReference type="PANTHER" id="PTHR34482:SF36">
    <property type="entry name" value="RETROTRANSPOSON GAG DOMAIN-CONTAINING PROTEIN"/>
    <property type="match status" value="1"/>
</dbReference>
<keyword evidence="4" id="KW-1185">Reference proteome</keyword>
<name>A0A5B6X357_9ROSI</name>
<dbReference type="InterPro" id="IPR005162">
    <property type="entry name" value="Retrotrans_gag_dom"/>
</dbReference>
<proteinExistence type="predicted"/>
<evidence type="ECO:0000256" key="1">
    <source>
        <dbReference type="SAM" id="MobiDB-lite"/>
    </source>
</evidence>
<feature type="region of interest" description="Disordered" evidence="1">
    <location>
        <begin position="140"/>
        <end position="166"/>
    </location>
</feature>
<dbReference type="AlphaFoldDB" id="A0A5B6X357"/>
<feature type="compositionally biased region" description="Basic and acidic residues" evidence="1">
    <location>
        <begin position="140"/>
        <end position="150"/>
    </location>
</feature>
<evidence type="ECO:0000313" key="4">
    <source>
        <dbReference type="Proteomes" id="UP000325315"/>
    </source>
</evidence>
<feature type="domain" description="Retrotransposon gag" evidence="2">
    <location>
        <begin position="48"/>
        <end position="111"/>
    </location>
</feature>
<reference evidence="4" key="1">
    <citation type="journal article" date="2019" name="Plant Biotechnol. J.">
        <title>Genome sequencing of the Australian wild diploid species Gossypium australe highlights disease resistance and delayed gland morphogenesis.</title>
        <authorList>
            <person name="Cai Y."/>
            <person name="Cai X."/>
            <person name="Wang Q."/>
            <person name="Wang P."/>
            <person name="Zhang Y."/>
            <person name="Cai C."/>
            <person name="Xu Y."/>
            <person name="Wang K."/>
            <person name="Zhou Z."/>
            <person name="Wang C."/>
            <person name="Geng S."/>
            <person name="Li B."/>
            <person name="Dong Q."/>
            <person name="Hou Y."/>
            <person name="Wang H."/>
            <person name="Ai P."/>
            <person name="Liu Z."/>
            <person name="Yi F."/>
            <person name="Sun M."/>
            <person name="An G."/>
            <person name="Cheng J."/>
            <person name="Zhang Y."/>
            <person name="Shi Q."/>
            <person name="Xie Y."/>
            <person name="Shi X."/>
            <person name="Chang Y."/>
            <person name="Huang F."/>
            <person name="Chen Y."/>
            <person name="Hong S."/>
            <person name="Mi L."/>
            <person name="Sun Q."/>
            <person name="Zhang L."/>
            <person name="Zhou B."/>
            <person name="Peng R."/>
            <person name="Zhang X."/>
            <person name="Liu F."/>
        </authorList>
    </citation>
    <scope>NUCLEOTIDE SEQUENCE [LARGE SCALE GENOMIC DNA]</scope>
    <source>
        <strain evidence="4">cv. PA1801</strain>
    </source>
</reference>
<evidence type="ECO:0000313" key="3">
    <source>
        <dbReference type="EMBL" id="KAA3487714.1"/>
    </source>
</evidence>
<organism evidence="3 4">
    <name type="scientific">Gossypium australe</name>
    <dbReference type="NCBI Taxonomy" id="47621"/>
    <lineage>
        <taxon>Eukaryota</taxon>
        <taxon>Viridiplantae</taxon>
        <taxon>Streptophyta</taxon>
        <taxon>Embryophyta</taxon>
        <taxon>Tracheophyta</taxon>
        <taxon>Spermatophyta</taxon>
        <taxon>Magnoliopsida</taxon>
        <taxon>eudicotyledons</taxon>
        <taxon>Gunneridae</taxon>
        <taxon>Pentapetalae</taxon>
        <taxon>rosids</taxon>
        <taxon>malvids</taxon>
        <taxon>Malvales</taxon>
        <taxon>Malvaceae</taxon>
        <taxon>Malvoideae</taxon>
        <taxon>Gossypium</taxon>
    </lineage>
</organism>
<accession>A0A5B6X357</accession>
<dbReference type="PANTHER" id="PTHR34482">
    <property type="entry name" value="DNA DAMAGE-INDUCIBLE PROTEIN 1-LIKE"/>
    <property type="match status" value="1"/>
</dbReference>
<dbReference type="Proteomes" id="UP000325315">
    <property type="component" value="Unassembled WGS sequence"/>
</dbReference>
<comment type="caution">
    <text evidence="3">The sequence shown here is derived from an EMBL/GenBank/DDBJ whole genome shotgun (WGS) entry which is preliminary data.</text>
</comment>
<sequence length="166" mass="18639">MMCVLEWVAGASTGSVARKSIPERLQANGAEIFGVEWIIDDLDCTAEEKLKGVYVGVSYVDAQRKAFLNLVQGNKSVAEYEAEFLRLSLYARGIAATDYERCVRFDDGLRDELRVLIAPQRERDFAILVEKAKIAEEVKRSERQNRDKDRGRNKRNFGLSGSAGGF</sequence>
<dbReference type="Pfam" id="PF03732">
    <property type="entry name" value="Retrotrans_gag"/>
    <property type="match status" value="1"/>
</dbReference>
<dbReference type="OrthoDB" id="2272416at2759"/>
<gene>
    <name evidence="3" type="ORF">EPI10_031526</name>
</gene>
<dbReference type="EMBL" id="SMMG02000001">
    <property type="protein sequence ID" value="KAA3487714.1"/>
    <property type="molecule type" value="Genomic_DNA"/>
</dbReference>